<protein>
    <submittedName>
        <fullName evidence="1">Uncharacterized protein</fullName>
    </submittedName>
</protein>
<keyword evidence="2" id="KW-1185">Reference proteome</keyword>
<proteinExistence type="predicted"/>
<dbReference type="EMBL" id="KQ414666">
    <property type="protein sequence ID" value="KOC65109.1"/>
    <property type="molecule type" value="Genomic_DNA"/>
</dbReference>
<sequence length="68" mass="7769">MYKASGISATYRGLRNLTKSASWTICSSTKDCNANKDTFNLHKDVYEKKMLKITKDFFVVGVKTIRMI</sequence>
<evidence type="ECO:0000313" key="1">
    <source>
        <dbReference type="EMBL" id="KOC65109.1"/>
    </source>
</evidence>
<gene>
    <name evidence="1" type="ORF">WH47_04699</name>
</gene>
<organism evidence="1 2">
    <name type="scientific">Habropoda laboriosa</name>
    <dbReference type="NCBI Taxonomy" id="597456"/>
    <lineage>
        <taxon>Eukaryota</taxon>
        <taxon>Metazoa</taxon>
        <taxon>Ecdysozoa</taxon>
        <taxon>Arthropoda</taxon>
        <taxon>Hexapoda</taxon>
        <taxon>Insecta</taxon>
        <taxon>Pterygota</taxon>
        <taxon>Neoptera</taxon>
        <taxon>Endopterygota</taxon>
        <taxon>Hymenoptera</taxon>
        <taxon>Apocrita</taxon>
        <taxon>Aculeata</taxon>
        <taxon>Apoidea</taxon>
        <taxon>Anthophila</taxon>
        <taxon>Apidae</taxon>
        <taxon>Habropoda</taxon>
    </lineage>
</organism>
<dbReference type="Proteomes" id="UP000053825">
    <property type="component" value="Unassembled WGS sequence"/>
</dbReference>
<name>A0A0L7R2Q3_9HYME</name>
<accession>A0A0L7R2Q3</accession>
<dbReference type="AlphaFoldDB" id="A0A0L7R2Q3"/>
<evidence type="ECO:0000313" key="2">
    <source>
        <dbReference type="Proteomes" id="UP000053825"/>
    </source>
</evidence>
<reference evidence="1 2" key="1">
    <citation type="submission" date="2015-07" db="EMBL/GenBank/DDBJ databases">
        <title>The genome of Habropoda laboriosa.</title>
        <authorList>
            <person name="Pan H."/>
            <person name="Kapheim K."/>
        </authorList>
    </citation>
    <scope>NUCLEOTIDE SEQUENCE [LARGE SCALE GENOMIC DNA]</scope>
    <source>
        <strain evidence="1">0110345459</strain>
    </source>
</reference>